<feature type="non-terminal residue" evidence="2">
    <location>
        <position position="1"/>
    </location>
</feature>
<feature type="compositionally biased region" description="Acidic residues" evidence="1">
    <location>
        <begin position="249"/>
        <end position="260"/>
    </location>
</feature>
<comment type="caution">
    <text evidence="2">The sequence shown here is derived from an EMBL/GenBank/DDBJ whole genome shotgun (WGS) entry which is preliminary data.</text>
</comment>
<protein>
    <submittedName>
        <fullName evidence="2">Uncharacterized protein</fullName>
    </submittedName>
</protein>
<evidence type="ECO:0000313" key="3">
    <source>
        <dbReference type="Proteomes" id="UP001432027"/>
    </source>
</evidence>
<dbReference type="EMBL" id="BTSX01000003">
    <property type="protein sequence ID" value="GMS90660.1"/>
    <property type="molecule type" value="Genomic_DNA"/>
</dbReference>
<sequence>RMRRSPRSLSSPKCLRPAFKASPSPKPVAITSMWKEFEKDPQQQRENWAKRVTAAVDGLKGDLVEYDAVAGRSDELDKKLSQLQMKFGIVYEQYTLSQMLADSTDEVDELFGVDTSARLRDVTSLGLSPLAEGHVAAGVREWQAKIDDTPWARQVRASLDEEAKLMARRDQLRASIEMKRKQMETVNRMRSDERFLACGSRDEAEAMLTYEMRRATVNDEEKEDEFKSEDEETDPSVSPATGKKRESDSDQEEEDFIDSI</sequence>
<dbReference type="Proteomes" id="UP001432027">
    <property type="component" value="Unassembled WGS sequence"/>
</dbReference>
<gene>
    <name evidence="2" type="ORF">PENTCL1PPCAC_12835</name>
</gene>
<name>A0AAV5TDS9_9BILA</name>
<organism evidence="2 3">
    <name type="scientific">Pristionchus entomophagus</name>
    <dbReference type="NCBI Taxonomy" id="358040"/>
    <lineage>
        <taxon>Eukaryota</taxon>
        <taxon>Metazoa</taxon>
        <taxon>Ecdysozoa</taxon>
        <taxon>Nematoda</taxon>
        <taxon>Chromadorea</taxon>
        <taxon>Rhabditida</taxon>
        <taxon>Rhabditina</taxon>
        <taxon>Diplogasteromorpha</taxon>
        <taxon>Diplogasteroidea</taxon>
        <taxon>Neodiplogasteridae</taxon>
        <taxon>Pristionchus</taxon>
    </lineage>
</organism>
<proteinExistence type="predicted"/>
<feature type="region of interest" description="Disordered" evidence="1">
    <location>
        <begin position="1"/>
        <end position="26"/>
    </location>
</feature>
<accession>A0AAV5TDS9</accession>
<keyword evidence="3" id="KW-1185">Reference proteome</keyword>
<evidence type="ECO:0000256" key="1">
    <source>
        <dbReference type="SAM" id="MobiDB-lite"/>
    </source>
</evidence>
<feature type="region of interest" description="Disordered" evidence="1">
    <location>
        <begin position="214"/>
        <end position="260"/>
    </location>
</feature>
<dbReference type="AlphaFoldDB" id="A0AAV5TDS9"/>
<reference evidence="2" key="1">
    <citation type="submission" date="2023-10" db="EMBL/GenBank/DDBJ databases">
        <title>Genome assembly of Pristionchus species.</title>
        <authorList>
            <person name="Yoshida K."/>
            <person name="Sommer R.J."/>
        </authorList>
    </citation>
    <scope>NUCLEOTIDE SEQUENCE</scope>
    <source>
        <strain evidence="2">RS0144</strain>
    </source>
</reference>
<feature type="compositionally biased region" description="Acidic residues" evidence="1">
    <location>
        <begin position="220"/>
        <end position="234"/>
    </location>
</feature>
<feature type="compositionally biased region" description="Low complexity" evidence="1">
    <location>
        <begin position="7"/>
        <end position="17"/>
    </location>
</feature>
<evidence type="ECO:0000313" key="2">
    <source>
        <dbReference type="EMBL" id="GMS90660.1"/>
    </source>
</evidence>